<dbReference type="Pfam" id="PF11026">
    <property type="entry name" value="DUF2721"/>
    <property type="match status" value="1"/>
</dbReference>
<evidence type="ECO:0000256" key="1">
    <source>
        <dbReference type="SAM" id="Phobius"/>
    </source>
</evidence>
<keyword evidence="3" id="KW-1185">Reference proteome</keyword>
<protein>
    <recommendedName>
        <fullName evidence="4">DUF2721 domain-containing protein</fullName>
    </recommendedName>
</protein>
<evidence type="ECO:0008006" key="4">
    <source>
        <dbReference type="Google" id="ProtNLM"/>
    </source>
</evidence>
<keyword evidence="1" id="KW-1133">Transmembrane helix</keyword>
<feature type="transmembrane region" description="Helical" evidence="1">
    <location>
        <begin position="114"/>
        <end position="139"/>
    </location>
</feature>
<evidence type="ECO:0000313" key="3">
    <source>
        <dbReference type="Proteomes" id="UP000238937"/>
    </source>
</evidence>
<dbReference type="EMBL" id="PVWO01000375">
    <property type="protein sequence ID" value="PSB50983.1"/>
    <property type="molecule type" value="Genomic_DNA"/>
</dbReference>
<evidence type="ECO:0000313" key="2">
    <source>
        <dbReference type="EMBL" id="PSB50983.1"/>
    </source>
</evidence>
<dbReference type="InterPro" id="IPR021279">
    <property type="entry name" value="DUF2721"/>
</dbReference>
<name>A0A2T1G160_9CYAN</name>
<keyword evidence="1" id="KW-0812">Transmembrane</keyword>
<reference evidence="2 3" key="1">
    <citation type="submission" date="2018-03" db="EMBL/GenBank/DDBJ databases">
        <title>The ancient ancestry and fast evolution of plastids.</title>
        <authorList>
            <person name="Moore K.R."/>
            <person name="Magnabosco C."/>
            <person name="Momper L."/>
            <person name="Gold D.A."/>
            <person name="Bosak T."/>
            <person name="Fournier G.P."/>
        </authorList>
    </citation>
    <scope>NUCLEOTIDE SEQUENCE [LARGE SCALE GENOMIC DNA]</scope>
    <source>
        <strain evidence="2 3">CCALA 037</strain>
    </source>
</reference>
<keyword evidence="1" id="KW-0472">Membrane</keyword>
<comment type="caution">
    <text evidence="2">The sequence shown here is derived from an EMBL/GenBank/DDBJ whole genome shotgun (WGS) entry which is preliminary data.</text>
</comment>
<accession>A0A2T1G160</accession>
<dbReference type="Proteomes" id="UP000238937">
    <property type="component" value="Unassembled WGS sequence"/>
</dbReference>
<sequence>MSQETVVQTINLIIAPVVMLTTCGIMLNGLMVRYNWLSDRVSAVDLERLRLLDVDLEQHQTKAERLHHLDRLLLDLLRHHHQVHDVLVLIYLSILVFMLDMLVIALATANDTSWLHQLVVIVFLVGIGILLIGMLLMAAELRTSHHSIQLAVGQNCRLCKPARHRE</sequence>
<dbReference type="RefSeq" id="WP_106309950.1">
    <property type="nucleotide sequence ID" value="NZ_PVWO01000375.1"/>
</dbReference>
<proteinExistence type="predicted"/>
<dbReference type="AlphaFoldDB" id="A0A2T1G160"/>
<feature type="transmembrane region" description="Helical" evidence="1">
    <location>
        <begin position="86"/>
        <end position="108"/>
    </location>
</feature>
<dbReference type="OrthoDB" id="573869at2"/>
<organism evidence="2 3">
    <name type="scientific">Chamaesiphon polymorphus CCALA 037</name>
    <dbReference type="NCBI Taxonomy" id="2107692"/>
    <lineage>
        <taxon>Bacteria</taxon>
        <taxon>Bacillati</taxon>
        <taxon>Cyanobacteriota</taxon>
        <taxon>Cyanophyceae</taxon>
        <taxon>Gomontiellales</taxon>
        <taxon>Chamaesiphonaceae</taxon>
        <taxon>Chamaesiphon</taxon>
    </lineage>
</organism>
<gene>
    <name evidence="2" type="ORF">C7B77_22095</name>
</gene>
<feature type="transmembrane region" description="Helical" evidence="1">
    <location>
        <begin position="12"/>
        <end position="32"/>
    </location>
</feature>